<keyword evidence="1" id="KW-0175">Coiled coil</keyword>
<feature type="coiled-coil region" evidence="1">
    <location>
        <begin position="479"/>
        <end position="513"/>
    </location>
</feature>
<proteinExistence type="predicted"/>
<accession>A0A0F9VH80</accession>
<protein>
    <submittedName>
        <fullName evidence="2">Uncharacterized protein</fullName>
    </submittedName>
</protein>
<sequence length="685" mass="76659">MPLQHLGTLPAREPITTGIYRGMGAGLTLRNQLQSEQEKAYERRQQEIAKEKQILTIMFNRYLGADEAGRADIRSSNHWNDAINMAQKYPEFAVMIREIKAETLRGEATGKIGANLGEQLPQVPISPPKVKKPTYDIIGPAKPISEYTLKEKETRFQNDVPIAEGYIPPIEEKVLTPGQTAMSVITQMATQGIELSNMPSELLKIAGGYIPPEAELTHTQVAMNEIMEQLRAGKKASEISSELWKVVGGYIEPSKKEGYTLKPGEKRFDASGTEIASVPGENIILKPGELIIDKDGTTIKTAPMSEFQKETIGVEKTKEERLIKEGEVKAEIAWAGLGIKIKELAAKVNATEQANTIDTLNTTIRQQESASLDSYREAQSAQGAQRVILMNKTLEAEINKFKTTHQHNIKQDLFYNNLATKADNRADQQLVLTERVALWDRAKGDAQLSLNQLKEKHQNLLGWAELADQQERTTLLQQAADAKSIMDKYEDDLKQIEIKANNAKLALTKAQTLKVEAETVKIETEPTQTKNIYNDLITKALTNVVKTYAKGFLDTLGQEQQDKYSREIMRRAYPFFVASLQTEPGLSNEQKSYYNNIAQKLLVAGESDFSVSGKQGDLTPTDVEEMWRDAVKNLFSGGEDGTKEIRKDVNDYISEQGMSATREQVRIYLKQKGYSDSEINKFYGE</sequence>
<organism evidence="2">
    <name type="scientific">marine sediment metagenome</name>
    <dbReference type="NCBI Taxonomy" id="412755"/>
    <lineage>
        <taxon>unclassified sequences</taxon>
        <taxon>metagenomes</taxon>
        <taxon>ecological metagenomes</taxon>
    </lineage>
</organism>
<dbReference type="EMBL" id="LAZR01000354">
    <property type="protein sequence ID" value="KKN72856.1"/>
    <property type="molecule type" value="Genomic_DNA"/>
</dbReference>
<comment type="caution">
    <text evidence="2">The sequence shown here is derived from an EMBL/GenBank/DDBJ whole genome shotgun (WGS) entry which is preliminary data.</text>
</comment>
<evidence type="ECO:0000313" key="2">
    <source>
        <dbReference type="EMBL" id="KKN72856.1"/>
    </source>
</evidence>
<evidence type="ECO:0000256" key="1">
    <source>
        <dbReference type="SAM" id="Coils"/>
    </source>
</evidence>
<dbReference type="AlphaFoldDB" id="A0A0F9VH80"/>
<reference evidence="2" key="1">
    <citation type="journal article" date="2015" name="Nature">
        <title>Complex archaea that bridge the gap between prokaryotes and eukaryotes.</title>
        <authorList>
            <person name="Spang A."/>
            <person name="Saw J.H."/>
            <person name="Jorgensen S.L."/>
            <person name="Zaremba-Niedzwiedzka K."/>
            <person name="Martijn J."/>
            <person name="Lind A.E."/>
            <person name="van Eijk R."/>
            <person name="Schleper C."/>
            <person name="Guy L."/>
            <person name="Ettema T.J."/>
        </authorList>
    </citation>
    <scope>NUCLEOTIDE SEQUENCE</scope>
</reference>
<name>A0A0F9VH80_9ZZZZ</name>
<gene>
    <name evidence="2" type="ORF">LCGC14_0407110</name>
</gene>